<dbReference type="PATRIC" id="fig|29423.5.peg.2440"/>
<dbReference type="EMBL" id="LNYP01000031">
    <property type="protein sequence ID" value="KTD37189.1"/>
    <property type="molecule type" value="Genomic_DNA"/>
</dbReference>
<reference evidence="1 2" key="1">
    <citation type="submission" date="2015-11" db="EMBL/GenBank/DDBJ databases">
        <title>Genomic analysis of 38 Legionella species identifies large and diverse effector repertoires.</title>
        <authorList>
            <person name="Burstein D."/>
            <person name="Amaro F."/>
            <person name="Zusman T."/>
            <person name="Lifshitz Z."/>
            <person name="Cohen O."/>
            <person name="Gilbert J.A."/>
            <person name="Pupko T."/>
            <person name="Shuman H.A."/>
            <person name="Segal G."/>
        </authorList>
    </citation>
    <scope>NUCLEOTIDE SEQUENCE [LARGE SCALE GENOMIC DNA]</scope>
    <source>
        <strain evidence="1 2">Oak Ridge-10</strain>
    </source>
</reference>
<evidence type="ECO:0000313" key="2">
    <source>
        <dbReference type="Proteomes" id="UP000054858"/>
    </source>
</evidence>
<name>A0A0W0WXZ1_9GAMM</name>
<dbReference type="RefSeq" id="WP_025385652.1">
    <property type="nucleotide sequence ID" value="NZ_LCUA01000029.1"/>
</dbReference>
<organism evidence="1 2">
    <name type="scientific">Legionella oakridgensis</name>
    <dbReference type="NCBI Taxonomy" id="29423"/>
    <lineage>
        <taxon>Bacteria</taxon>
        <taxon>Pseudomonadati</taxon>
        <taxon>Pseudomonadota</taxon>
        <taxon>Gammaproteobacteria</taxon>
        <taxon>Legionellales</taxon>
        <taxon>Legionellaceae</taxon>
        <taxon>Legionella</taxon>
    </lineage>
</organism>
<dbReference type="AlphaFoldDB" id="A0A0W0WXZ1"/>
<sequence>MLGDLTVRRDSEFFISIAKQGIHSFIMLGVVGADGSPQLLARVGKTNDIDPDFASQATMTRKAILSQTMARLADEGITRRDDHVADVNYKAYAITYNQFKQFLELIGDIERRQLANPAIRDAVRDERIQCYIPIESGVEADSITLKYQTLEGAGYHRESSADSAIVTGAQSLHVSNTCRTTSLNILESILGFKTKVSRHFFIDPDYKSTLRAGQPDKDSFYILPPPPNTCHGVSTQQQYVLEKLYARLEKIPKIKPEDTKTREKFDKLKELYTQLAGKNQLSASELLVKINDHEATNKTVLHEKRDPGVFSRLFSTSTEKMYKEMRKHLEGEEKKEEDGLSPK</sequence>
<accession>A0A0W0WXZ1</accession>
<evidence type="ECO:0000313" key="1">
    <source>
        <dbReference type="EMBL" id="KTD37189.1"/>
    </source>
</evidence>
<protein>
    <submittedName>
        <fullName evidence="1">Uncharacterized protein</fullName>
    </submittedName>
</protein>
<comment type="caution">
    <text evidence="1">The sequence shown here is derived from an EMBL/GenBank/DDBJ whole genome shotgun (WGS) entry which is preliminary data.</text>
</comment>
<gene>
    <name evidence="1" type="ORF">Loak_2325</name>
</gene>
<proteinExistence type="predicted"/>
<dbReference type="Proteomes" id="UP000054858">
    <property type="component" value="Unassembled WGS sequence"/>
</dbReference>